<accession>A0A6J8AC06</accession>
<dbReference type="Gene3D" id="4.10.60.10">
    <property type="entry name" value="Zinc finger, CCHC-type"/>
    <property type="match status" value="1"/>
</dbReference>
<dbReference type="InterPro" id="IPR036875">
    <property type="entry name" value="Znf_CCHC_sf"/>
</dbReference>
<dbReference type="Proteomes" id="UP000507470">
    <property type="component" value="Unassembled WGS sequence"/>
</dbReference>
<organism evidence="3 4">
    <name type="scientific">Mytilus coruscus</name>
    <name type="common">Sea mussel</name>
    <dbReference type="NCBI Taxonomy" id="42192"/>
    <lineage>
        <taxon>Eukaryota</taxon>
        <taxon>Metazoa</taxon>
        <taxon>Spiralia</taxon>
        <taxon>Lophotrochozoa</taxon>
        <taxon>Mollusca</taxon>
        <taxon>Bivalvia</taxon>
        <taxon>Autobranchia</taxon>
        <taxon>Pteriomorphia</taxon>
        <taxon>Mytilida</taxon>
        <taxon>Mytiloidea</taxon>
        <taxon>Mytilidae</taxon>
        <taxon>Mytilinae</taxon>
        <taxon>Mytilus</taxon>
    </lineage>
</organism>
<dbReference type="OrthoDB" id="6192510at2759"/>
<dbReference type="PANTHER" id="PTHR19963:SF30">
    <property type="entry name" value="ENDONUCLEASE_EXONUCLEASE_PHOSPHATASE DOMAIN-CONTAINING PROTEIN"/>
    <property type="match status" value="1"/>
</dbReference>
<dbReference type="EMBL" id="CACVKT020000908">
    <property type="protein sequence ID" value="CAC5363769.1"/>
    <property type="molecule type" value="Genomic_DNA"/>
</dbReference>
<feature type="domain" description="CCHC-type" evidence="2">
    <location>
        <begin position="149"/>
        <end position="162"/>
    </location>
</feature>
<evidence type="ECO:0000313" key="4">
    <source>
        <dbReference type="Proteomes" id="UP000507470"/>
    </source>
</evidence>
<dbReference type="GO" id="GO:0003676">
    <property type="term" value="F:nucleic acid binding"/>
    <property type="evidence" value="ECO:0007669"/>
    <property type="project" value="InterPro"/>
</dbReference>
<dbReference type="AlphaFoldDB" id="A0A6J8AC06"/>
<evidence type="ECO:0000256" key="1">
    <source>
        <dbReference type="PROSITE-ProRule" id="PRU00047"/>
    </source>
</evidence>
<gene>
    <name evidence="3" type="ORF">MCOR_5068</name>
</gene>
<dbReference type="SUPFAM" id="SSF57756">
    <property type="entry name" value="Retrovirus zinc finger-like domains"/>
    <property type="match status" value="1"/>
</dbReference>
<dbReference type="PROSITE" id="PS50158">
    <property type="entry name" value="ZF_CCHC"/>
    <property type="match status" value="1"/>
</dbReference>
<dbReference type="PANTHER" id="PTHR19963">
    <property type="entry name" value="CCHC-TYPE DOMAIN-CONTAINING PROTEIN"/>
    <property type="match status" value="1"/>
</dbReference>
<reference evidence="3 4" key="1">
    <citation type="submission" date="2020-06" db="EMBL/GenBank/DDBJ databases">
        <authorList>
            <person name="Li R."/>
            <person name="Bekaert M."/>
        </authorList>
    </citation>
    <scope>NUCLEOTIDE SEQUENCE [LARGE SCALE GENOMIC DNA]</scope>
    <source>
        <strain evidence="4">wild</strain>
    </source>
</reference>
<keyword evidence="1" id="KW-0479">Metal-binding</keyword>
<name>A0A6J8AC06_MYTCO</name>
<protein>
    <recommendedName>
        <fullName evidence="2">CCHC-type domain-containing protein</fullName>
    </recommendedName>
</protein>
<sequence length="192" mass="21856">MELHFGHSNIKESYLVEAKLRKRKSGETFKDLGQSIEDLYRRPYPASPDTVQENSIKTFLDACGESDEFRPSVRRSRPKTLQDHVTSAMETECIRLSERHKNSIKKTVYSVETNNKDQYSRRKIENSAQRGRPNTSNYRKTKVEDSVTCYNCGEIGHNSSQCGQFQTGNSVLPVKTDGEKAVSQLNGSRSEQ</sequence>
<dbReference type="InterPro" id="IPR001878">
    <property type="entry name" value="Znf_CCHC"/>
</dbReference>
<evidence type="ECO:0000259" key="2">
    <source>
        <dbReference type="PROSITE" id="PS50158"/>
    </source>
</evidence>
<dbReference type="GO" id="GO:0008270">
    <property type="term" value="F:zinc ion binding"/>
    <property type="evidence" value="ECO:0007669"/>
    <property type="project" value="UniProtKB-KW"/>
</dbReference>
<keyword evidence="1" id="KW-0863">Zinc-finger</keyword>
<keyword evidence="1" id="KW-0862">Zinc</keyword>
<dbReference type="Pfam" id="PF00098">
    <property type="entry name" value="zf-CCHC"/>
    <property type="match status" value="1"/>
</dbReference>
<evidence type="ECO:0000313" key="3">
    <source>
        <dbReference type="EMBL" id="CAC5363769.1"/>
    </source>
</evidence>
<keyword evidence="4" id="KW-1185">Reference proteome</keyword>
<dbReference type="SMART" id="SM00343">
    <property type="entry name" value="ZnF_C2HC"/>
    <property type="match status" value="1"/>
</dbReference>
<proteinExistence type="predicted"/>